<evidence type="ECO:0000313" key="2">
    <source>
        <dbReference type="EMBL" id="KAK6524326.1"/>
    </source>
</evidence>
<evidence type="ECO:0000313" key="3">
    <source>
        <dbReference type="Proteomes" id="UP001365542"/>
    </source>
</evidence>
<feature type="signal peptide" evidence="1">
    <location>
        <begin position="1"/>
        <end position="17"/>
    </location>
</feature>
<keyword evidence="3" id="KW-1185">Reference proteome</keyword>
<dbReference type="SUPFAM" id="SSF49503">
    <property type="entry name" value="Cupredoxins"/>
    <property type="match status" value="1"/>
</dbReference>
<organism evidence="2 3">
    <name type="scientific">Orbilia ellipsospora</name>
    <dbReference type="NCBI Taxonomy" id="2528407"/>
    <lineage>
        <taxon>Eukaryota</taxon>
        <taxon>Fungi</taxon>
        <taxon>Dikarya</taxon>
        <taxon>Ascomycota</taxon>
        <taxon>Pezizomycotina</taxon>
        <taxon>Orbiliomycetes</taxon>
        <taxon>Orbiliales</taxon>
        <taxon>Orbiliaceae</taxon>
        <taxon>Orbilia</taxon>
    </lineage>
</organism>
<evidence type="ECO:0008006" key="4">
    <source>
        <dbReference type="Google" id="ProtNLM"/>
    </source>
</evidence>
<reference evidence="2 3" key="1">
    <citation type="submission" date="2019-10" db="EMBL/GenBank/DDBJ databases">
        <authorList>
            <person name="Palmer J.M."/>
        </authorList>
    </citation>
    <scope>NUCLEOTIDE SEQUENCE [LARGE SCALE GENOMIC DNA]</scope>
    <source>
        <strain evidence="2 3">TWF694</strain>
    </source>
</reference>
<name>A0AAV9WSI3_9PEZI</name>
<dbReference type="EMBL" id="JAVHJO010000018">
    <property type="protein sequence ID" value="KAK6524326.1"/>
    <property type="molecule type" value="Genomic_DNA"/>
</dbReference>
<dbReference type="PANTHER" id="PTHR34883">
    <property type="entry name" value="SERINE-RICH PROTEIN, PUTATIVE-RELATED-RELATED"/>
    <property type="match status" value="1"/>
</dbReference>
<dbReference type="Gene3D" id="2.60.40.420">
    <property type="entry name" value="Cupredoxins - blue copper proteins"/>
    <property type="match status" value="1"/>
</dbReference>
<evidence type="ECO:0000256" key="1">
    <source>
        <dbReference type="SAM" id="SignalP"/>
    </source>
</evidence>
<proteinExistence type="predicted"/>
<feature type="chain" id="PRO_5043440824" description="Cupredoxin" evidence="1">
    <location>
        <begin position="18"/>
        <end position="296"/>
    </location>
</feature>
<protein>
    <recommendedName>
        <fullName evidence="4">Cupredoxin</fullName>
    </recommendedName>
</protein>
<gene>
    <name evidence="2" type="ORF">TWF694_005977</name>
</gene>
<accession>A0AAV9WSI3</accession>
<keyword evidence="1" id="KW-0732">Signal</keyword>
<dbReference type="InterPro" id="IPR008972">
    <property type="entry name" value="Cupredoxin"/>
</dbReference>
<comment type="caution">
    <text evidence="2">The sequence shown here is derived from an EMBL/GenBank/DDBJ whole genome shotgun (WGS) entry which is preliminary data.</text>
</comment>
<dbReference type="PANTHER" id="PTHR34883:SF4">
    <property type="entry name" value="CUPREDOXIN"/>
    <property type="match status" value="1"/>
</dbReference>
<dbReference type="CDD" id="cd00920">
    <property type="entry name" value="Cupredoxin"/>
    <property type="match status" value="1"/>
</dbReference>
<dbReference type="Proteomes" id="UP001365542">
    <property type="component" value="Unassembled WGS sequence"/>
</dbReference>
<dbReference type="AlphaFoldDB" id="A0AAV9WSI3"/>
<sequence length="296" mass="30886">MLKAILSTSIFATSVFATQYGYPNEVYSQSSYMPQYTTVAQVSSSCTNMAAMHTAEPVEVAPSAYQGNTATPMVHTVIVGGDAGLVYTPESIYAVVGDIVEFHFMKQNHSVTQSTFNTPCIRKPDGIDSGLMPNPNNTIVPPPVFKYTVDTTDPTWWYCKQRTGTHCGKGMTFAINPTMEKSYDKFKSMAIAQNGTAVASTEAPAAVVVSSTATLIAGTETQAAPSAVATTVSGTGSNEGGSCQCQCFCGVGAYPSGYGINNFGGMPGVLPAPWAASSTAAAAAVTSAPSGGYYRR</sequence>
<dbReference type="InterPro" id="IPR052953">
    <property type="entry name" value="Ser-rich/MCO-related"/>
</dbReference>